<accession>A0A7W0DNI2</accession>
<comment type="caution">
    <text evidence="10">The sequence shown here is derived from an EMBL/GenBank/DDBJ whole genome shotgun (WGS) entry which is preliminary data.</text>
</comment>
<dbReference type="GO" id="GO:0005886">
    <property type="term" value="C:plasma membrane"/>
    <property type="evidence" value="ECO:0007669"/>
    <property type="project" value="UniProtKB-SubCell"/>
</dbReference>
<dbReference type="InterPro" id="IPR036259">
    <property type="entry name" value="MFS_trans_sf"/>
</dbReference>
<dbReference type="AlphaFoldDB" id="A0A7W0DNI2"/>
<dbReference type="InterPro" id="IPR020846">
    <property type="entry name" value="MFS_dom"/>
</dbReference>
<feature type="transmembrane region" description="Helical" evidence="8">
    <location>
        <begin position="335"/>
        <end position="355"/>
    </location>
</feature>
<evidence type="ECO:0000256" key="2">
    <source>
        <dbReference type="ARBA" id="ARBA00022448"/>
    </source>
</evidence>
<evidence type="ECO:0000256" key="7">
    <source>
        <dbReference type="SAM" id="MobiDB-lite"/>
    </source>
</evidence>
<keyword evidence="3" id="KW-1003">Cell membrane</keyword>
<feature type="transmembrane region" description="Helical" evidence="8">
    <location>
        <begin position="12"/>
        <end position="35"/>
    </location>
</feature>
<feature type="region of interest" description="Disordered" evidence="7">
    <location>
        <begin position="389"/>
        <end position="426"/>
    </location>
</feature>
<comment type="subcellular location">
    <subcellularLocation>
        <location evidence="1">Cell membrane</location>
        <topology evidence="1">Multi-pass membrane protein</topology>
    </subcellularLocation>
</comment>
<dbReference type="Gene3D" id="1.20.1250.20">
    <property type="entry name" value="MFS general substrate transporter like domains"/>
    <property type="match status" value="1"/>
</dbReference>
<keyword evidence="6 8" id="KW-0472">Membrane</keyword>
<feature type="transmembrane region" description="Helical" evidence="8">
    <location>
        <begin position="243"/>
        <end position="265"/>
    </location>
</feature>
<evidence type="ECO:0000256" key="3">
    <source>
        <dbReference type="ARBA" id="ARBA00022475"/>
    </source>
</evidence>
<keyword evidence="4 8" id="KW-0812">Transmembrane</keyword>
<dbReference type="PROSITE" id="PS50850">
    <property type="entry name" value="MFS"/>
    <property type="match status" value="1"/>
</dbReference>
<reference evidence="10 11" key="1">
    <citation type="submission" date="2020-07" db="EMBL/GenBank/DDBJ databases">
        <title>Streptomyces isolated from Indian soil.</title>
        <authorList>
            <person name="Mandal S."/>
            <person name="Maiti P.K."/>
        </authorList>
    </citation>
    <scope>NUCLEOTIDE SEQUENCE [LARGE SCALE GENOMIC DNA]</scope>
    <source>
        <strain evidence="10 11">PSKA28</strain>
    </source>
</reference>
<evidence type="ECO:0000256" key="5">
    <source>
        <dbReference type="ARBA" id="ARBA00022989"/>
    </source>
</evidence>
<feature type="transmembrane region" description="Helical" evidence="8">
    <location>
        <begin position="76"/>
        <end position="101"/>
    </location>
</feature>
<evidence type="ECO:0000313" key="11">
    <source>
        <dbReference type="Proteomes" id="UP000545761"/>
    </source>
</evidence>
<dbReference type="EMBL" id="JACEHE010000013">
    <property type="protein sequence ID" value="MBA2948344.1"/>
    <property type="molecule type" value="Genomic_DNA"/>
</dbReference>
<dbReference type="InterPro" id="IPR050171">
    <property type="entry name" value="MFS_Transporters"/>
</dbReference>
<evidence type="ECO:0000256" key="1">
    <source>
        <dbReference type="ARBA" id="ARBA00004651"/>
    </source>
</evidence>
<dbReference type="SUPFAM" id="SSF103473">
    <property type="entry name" value="MFS general substrate transporter"/>
    <property type="match status" value="1"/>
</dbReference>
<evidence type="ECO:0000256" key="6">
    <source>
        <dbReference type="ARBA" id="ARBA00023136"/>
    </source>
</evidence>
<dbReference type="PANTHER" id="PTHR23517">
    <property type="entry name" value="RESISTANCE PROTEIN MDTM, PUTATIVE-RELATED-RELATED"/>
    <property type="match status" value="1"/>
</dbReference>
<protein>
    <submittedName>
        <fullName evidence="10">MFS transporter</fullName>
    </submittedName>
</protein>
<dbReference type="Proteomes" id="UP000545761">
    <property type="component" value="Unassembled WGS sequence"/>
</dbReference>
<proteinExistence type="predicted"/>
<organism evidence="10 11">
    <name type="scientific">Streptomyces himalayensis subsp. himalayensis</name>
    <dbReference type="NCBI Taxonomy" id="2756131"/>
    <lineage>
        <taxon>Bacteria</taxon>
        <taxon>Bacillati</taxon>
        <taxon>Actinomycetota</taxon>
        <taxon>Actinomycetes</taxon>
        <taxon>Kitasatosporales</taxon>
        <taxon>Streptomycetaceae</taxon>
        <taxon>Streptomyces</taxon>
        <taxon>Streptomyces himalayensis</taxon>
    </lineage>
</organism>
<feature type="domain" description="Major facilitator superfamily (MFS) profile" evidence="9">
    <location>
        <begin position="10"/>
        <end position="385"/>
    </location>
</feature>
<feature type="transmembrane region" description="Helical" evidence="8">
    <location>
        <begin position="272"/>
        <end position="289"/>
    </location>
</feature>
<feature type="transmembrane region" description="Helical" evidence="8">
    <location>
        <begin position="41"/>
        <end position="64"/>
    </location>
</feature>
<keyword evidence="2" id="KW-0813">Transport</keyword>
<name>A0A7W0DNI2_9ACTN</name>
<feature type="transmembrane region" description="Helical" evidence="8">
    <location>
        <begin position="361"/>
        <end position="382"/>
    </location>
</feature>
<keyword evidence="5 8" id="KW-1133">Transmembrane helix</keyword>
<feature type="transmembrane region" description="Helical" evidence="8">
    <location>
        <begin position="203"/>
        <end position="223"/>
    </location>
</feature>
<feature type="transmembrane region" description="Helical" evidence="8">
    <location>
        <begin position="295"/>
        <end position="314"/>
    </location>
</feature>
<dbReference type="PANTHER" id="PTHR23517:SF2">
    <property type="entry name" value="MULTIDRUG RESISTANCE PROTEIN MDTH"/>
    <property type="match status" value="1"/>
</dbReference>
<evidence type="ECO:0000313" key="10">
    <source>
        <dbReference type="EMBL" id="MBA2948344.1"/>
    </source>
</evidence>
<dbReference type="Pfam" id="PF07690">
    <property type="entry name" value="MFS_1"/>
    <property type="match status" value="1"/>
</dbReference>
<evidence type="ECO:0000256" key="8">
    <source>
        <dbReference type="SAM" id="Phobius"/>
    </source>
</evidence>
<evidence type="ECO:0000256" key="4">
    <source>
        <dbReference type="ARBA" id="ARBA00022692"/>
    </source>
</evidence>
<feature type="transmembrane region" description="Helical" evidence="8">
    <location>
        <begin position="163"/>
        <end position="183"/>
    </location>
</feature>
<dbReference type="GO" id="GO:0022857">
    <property type="term" value="F:transmembrane transporter activity"/>
    <property type="evidence" value="ECO:0007669"/>
    <property type="project" value="InterPro"/>
</dbReference>
<sequence length="426" mass="43535">MQAFKDVPRTVWLLAGGVFFNSLVSVTFVYLFLYLTGPRGLGIGEAGVISGIGGVGVVLGNFTGGWFGDRFGHRRVLVVAATVAGVLLAALPVLPTAALYVTLPLSEYATGVVRAANSALVAVIVPEGSRRQAFAVIRAAGNGGFTIGPPLGALVATQISYDWLFVADGLGTLFFACWTARVVPARGATRANGAGTGGLWPELRARPAVLVLLAAILVIDLVYRQQYSTFPLFLADHGMDARVYGALLAVNGGVILCLELPAALALRRRSPLAIVGTGLLLVAAGYAALMLGAGLGTAIAMMALLTLGEVLYKTTATAYVADQAPAHVQGRFQSLYAGASISGMVLAAPLGGALYQAAPGALWPVCAALGALAGVAVLGAGLKRGGELGAPGNVRNDIPDDVPNDVPKDVPNDVPNGTAADARPTR</sequence>
<dbReference type="InterPro" id="IPR011701">
    <property type="entry name" value="MFS"/>
</dbReference>
<evidence type="ECO:0000259" key="9">
    <source>
        <dbReference type="PROSITE" id="PS50850"/>
    </source>
</evidence>
<gene>
    <name evidence="10" type="ORF">H1D24_21620</name>
</gene>